<dbReference type="CDD" id="cd02224">
    <property type="entry name" value="cupin_SPO2919-like"/>
    <property type="match status" value="1"/>
</dbReference>
<evidence type="ECO:0000256" key="1">
    <source>
        <dbReference type="ARBA" id="ARBA00022723"/>
    </source>
</evidence>
<dbReference type="AlphaFoldDB" id="A0A1F6G7R4"/>
<dbReference type="Pfam" id="PF07883">
    <property type="entry name" value="Cupin_2"/>
    <property type="match status" value="1"/>
</dbReference>
<evidence type="ECO:0000259" key="2">
    <source>
        <dbReference type="Pfam" id="PF07883"/>
    </source>
</evidence>
<dbReference type="SUPFAM" id="SSF51182">
    <property type="entry name" value="RmlC-like cupins"/>
    <property type="match status" value="1"/>
</dbReference>
<gene>
    <name evidence="3" type="ORF">A2527_09835</name>
</gene>
<evidence type="ECO:0000313" key="3">
    <source>
        <dbReference type="EMBL" id="OGG94134.1"/>
    </source>
</evidence>
<dbReference type="InterPro" id="IPR014710">
    <property type="entry name" value="RmlC-like_jellyroll"/>
</dbReference>
<name>A0A1F6G7R4_9PROT</name>
<sequence length="162" mass="17810">MALKNNFNDLAYAKMEQGNFGFARASLTQGTGAQRIGCSAYRLEPGKKAFPYHFHHANEEAILVLAGQGVLRIGPEKLAVKPGDYLPFPVGAEYAHQMANEGTETLVYLCFSTLDETEIVEYPDSNKLAVCAGAKPGLRPDQWKLRQIHQKGATVGYYDGEE</sequence>
<accession>A0A1F6G7R4</accession>
<dbReference type="Gene3D" id="2.60.120.10">
    <property type="entry name" value="Jelly Rolls"/>
    <property type="match status" value="1"/>
</dbReference>
<dbReference type="Proteomes" id="UP000178449">
    <property type="component" value="Unassembled WGS sequence"/>
</dbReference>
<protein>
    <recommendedName>
        <fullName evidence="2">Cupin type-2 domain-containing protein</fullName>
    </recommendedName>
</protein>
<keyword evidence="1" id="KW-0479">Metal-binding</keyword>
<dbReference type="InterPro" id="IPR013096">
    <property type="entry name" value="Cupin_2"/>
</dbReference>
<dbReference type="PANTHER" id="PTHR35848:SF6">
    <property type="entry name" value="CUPIN TYPE-2 DOMAIN-CONTAINING PROTEIN"/>
    <property type="match status" value="1"/>
</dbReference>
<dbReference type="InterPro" id="IPR051610">
    <property type="entry name" value="GPI/OXD"/>
</dbReference>
<reference evidence="3 4" key="1">
    <citation type="journal article" date="2016" name="Nat. Commun.">
        <title>Thousands of microbial genomes shed light on interconnected biogeochemical processes in an aquifer system.</title>
        <authorList>
            <person name="Anantharaman K."/>
            <person name="Brown C.T."/>
            <person name="Hug L.A."/>
            <person name="Sharon I."/>
            <person name="Castelle C.J."/>
            <person name="Probst A.J."/>
            <person name="Thomas B.C."/>
            <person name="Singh A."/>
            <person name="Wilkins M.J."/>
            <person name="Karaoz U."/>
            <person name="Brodie E.L."/>
            <person name="Williams K.H."/>
            <person name="Hubbard S.S."/>
            <person name="Banfield J.F."/>
        </authorList>
    </citation>
    <scope>NUCLEOTIDE SEQUENCE [LARGE SCALE GENOMIC DNA]</scope>
</reference>
<comment type="caution">
    <text evidence="3">The sequence shown here is derived from an EMBL/GenBank/DDBJ whole genome shotgun (WGS) entry which is preliminary data.</text>
</comment>
<dbReference type="GO" id="GO:0046872">
    <property type="term" value="F:metal ion binding"/>
    <property type="evidence" value="ECO:0007669"/>
    <property type="project" value="UniProtKB-KW"/>
</dbReference>
<dbReference type="PANTHER" id="PTHR35848">
    <property type="entry name" value="OXALATE-BINDING PROTEIN"/>
    <property type="match status" value="1"/>
</dbReference>
<proteinExistence type="predicted"/>
<organism evidence="3 4">
    <name type="scientific">Candidatus Lambdaproteobacteria bacterium RIFOXYD2_FULL_50_16</name>
    <dbReference type="NCBI Taxonomy" id="1817772"/>
    <lineage>
        <taxon>Bacteria</taxon>
        <taxon>Pseudomonadati</taxon>
        <taxon>Pseudomonadota</taxon>
        <taxon>Candidatus Lambdaproteobacteria</taxon>
    </lineage>
</organism>
<evidence type="ECO:0000313" key="4">
    <source>
        <dbReference type="Proteomes" id="UP000178449"/>
    </source>
</evidence>
<dbReference type="InterPro" id="IPR011051">
    <property type="entry name" value="RmlC_Cupin_sf"/>
</dbReference>
<dbReference type="EMBL" id="MFNE01000043">
    <property type="protein sequence ID" value="OGG94134.1"/>
    <property type="molecule type" value="Genomic_DNA"/>
</dbReference>
<feature type="domain" description="Cupin type-2" evidence="2">
    <location>
        <begin position="42"/>
        <end position="110"/>
    </location>
</feature>